<protein>
    <submittedName>
        <fullName evidence="1">Uncharacterized protein</fullName>
    </submittedName>
</protein>
<dbReference type="AlphaFoldDB" id="A0A8D9EAC4"/>
<sequence>MNDNMYYAGLKDFMQRRLLETLDTCFSIETVTGNAGTVVGSICISFVLFHTSQTIFALQKRENRNPTPIQLTQIQGVKEDHPLHTHTLVLAEGVAVFSEYTLWAPVPVMAKRAVDFSGYHL</sequence>
<organism evidence="1">
    <name type="scientific">Cacopsylla melanoneura</name>
    <dbReference type="NCBI Taxonomy" id="428564"/>
    <lineage>
        <taxon>Eukaryota</taxon>
        <taxon>Metazoa</taxon>
        <taxon>Ecdysozoa</taxon>
        <taxon>Arthropoda</taxon>
        <taxon>Hexapoda</taxon>
        <taxon>Insecta</taxon>
        <taxon>Pterygota</taxon>
        <taxon>Neoptera</taxon>
        <taxon>Paraneoptera</taxon>
        <taxon>Hemiptera</taxon>
        <taxon>Sternorrhyncha</taxon>
        <taxon>Psylloidea</taxon>
        <taxon>Psyllidae</taxon>
        <taxon>Psyllinae</taxon>
        <taxon>Cacopsylla</taxon>
    </lineage>
</organism>
<proteinExistence type="predicted"/>
<reference evidence="1" key="1">
    <citation type="submission" date="2021-05" db="EMBL/GenBank/DDBJ databases">
        <authorList>
            <person name="Alioto T."/>
            <person name="Alioto T."/>
            <person name="Gomez Garrido J."/>
        </authorList>
    </citation>
    <scope>NUCLEOTIDE SEQUENCE</scope>
</reference>
<name>A0A8D9EAC4_9HEMI</name>
<evidence type="ECO:0000313" key="1">
    <source>
        <dbReference type="EMBL" id="CAG6745214.1"/>
    </source>
</evidence>
<dbReference type="EMBL" id="HBUF01487295">
    <property type="protein sequence ID" value="CAG6745214.1"/>
    <property type="molecule type" value="Transcribed_RNA"/>
</dbReference>
<accession>A0A8D9EAC4</accession>